<dbReference type="EMBL" id="MT631355">
    <property type="protein sequence ID" value="QNO48568.1"/>
    <property type="molecule type" value="Genomic_DNA"/>
</dbReference>
<dbReference type="InterPro" id="IPR014518">
    <property type="entry name" value="UCP022079"/>
</dbReference>
<dbReference type="Pfam" id="PF09920">
    <property type="entry name" value="DUF2150"/>
    <property type="match status" value="1"/>
</dbReference>
<organism evidence="1">
    <name type="scientific">Candidatus Methanogaster sp. ANME-2c ERB4</name>
    <dbReference type="NCBI Taxonomy" id="2759911"/>
    <lineage>
        <taxon>Archaea</taxon>
        <taxon>Methanobacteriati</taxon>
        <taxon>Methanobacteriota</taxon>
        <taxon>Stenosarchaea group</taxon>
        <taxon>Methanomicrobia</taxon>
        <taxon>Methanosarcinales</taxon>
        <taxon>ANME-2 cluster</taxon>
        <taxon>Candidatus Methanogasteraceae</taxon>
        <taxon>Candidatus Methanogaster</taxon>
    </lineage>
</organism>
<evidence type="ECO:0000313" key="1">
    <source>
        <dbReference type="EMBL" id="QNO48568.1"/>
    </source>
</evidence>
<reference evidence="1" key="1">
    <citation type="submission" date="2020-06" db="EMBL/GenBank/DDBJ databases">
        <title>Unique genomic features of the anaerobic methanotrophic archaea.</title>
        <authorList>
            <person name="Chadwick G.L."/>
            <person name="Skennerton C.T."/>
            <person name="Laso-Perez R."/>
            <person name="Leu A.O."/>
            <person name="Speth D.R."/>
            <person name="Yu H."/>
            <person name="Morgan-Lang C."/>
            <person name="Hatzenpichler R."/>
            <person name="Goudeau D."/>
            <person name="Malmstrom R."/>
            <person name="Brazelton W.J."/>
            <person name="Woyke T."/>
            <person name="Hallam S.J."/>
            <person name="Tyson G.W."/>
            <person name="Wegener G."/>
            <person name="Boetius A."/>
            <person name="Orphan V."/>
        </authorList>
    </citation>
    <scope>NUCLEOTIDE SEQUENCE</scope>
</reference>
<protein>
    <recommendedName>
        <fullName evidence="2">DUF2150 domain-containing protein</fullName>
    </recommendedName>
</protein>
<accession>A0A7G9YKN4</accession>
<sequence length="192" mass="21077">MKKSEKEKEVQYYTKGRWDNWIQNVKESNFQIGDESGSSTEIFVNMMDDVILSCLNVISKRNAKKMSADNALNAISGISEIALCDVSPINEDVDMMIQSLQSSLLGALVSCECYIRGSYDTKTALPKLVKTAIETEENNPEKALECISTVGARILSGKPMPEIVFDVPDGLVAEWLDGVDSIVAAMALSNEK</sequence>
<gene>
    <name evidence="1" type="ORF">CJINKJJD_00001</name>
</gene>
<proteinExistence type="predicted"/>
<dbReference type="PIRSF" id="PIRSF022079">
    <property type="entry name" value="UCP022079"/>
    <property type="match status" value="1"/>
</dbReference>
<dbReference type="AlphaFoldDB" id="A0A7G9YKN4"/>
<name>A0A7G9YKN4_9EURY</name>
<evidence type="ECO:0008006" key="2">
    <source>
        <dbReference type="Google" id="ProtNLM"/>
    </source>
</evidence>